<name>A0A0D1YGJ1_9EURO</name>
<evidence type="ECO:0000259" key="2">
    <source>
        <dbReference type="PROSITE" id="PS50011"/>
    </source>
</evidence>
<evidence type="ECO:0000256" key="1">
    <source>
        <dbReference type="SAM" id="Phobius"/>
    </source>
</evidence>
<dbReference type="InterPro" id="IPR000719">
    <property type="entry name" value="Prot_kinase_dom"/>
</dbReference>
<dbReference type="GO" id="GO:0005634">
    <property type="term" value="C:nucleus"/>
    <property type="evidence" value="ECO:0007669"/>
    <property type="project" value="TreeGrafter"/>
</dbReference>
<keyword evidence="4" id="KW-1185">Reference proteome</keyword>
<dbReference type="InterPro" id="IPR011009">
    <property type="entry name" value="Kinase-like_dom_sf"/>
</dbReference>
<dbReference type="HOGENOM" id="CLU_000288_31_3_1"/>
<gene>
    <name evidence="3" type="ORF">PV08_06892</name>
</gene>
<dbReference type="Pfam" id="PF00069">
    <property type="entry name" value="Pkinase"/>
    <property type="match status" value="1"/>
</dbReference>
<dbReference type="VEuPathDB" id="FungiDB:PV08_06892"/>
<feature type="transmembrane region" description="Helical" evidence="1">
    <location>
        <begin position="244"/>
        <end position="261"/>
    </location>
</feature>
<accession>A0A0D1YGJ1</accession>
<evidence type="ECO:0000313" key="4">
    <source>
        <dbReference type="Proteomes" id="UP000053328"/>
    </source>
</evidence>
<keyword evidence="1" id="KW-0812">Transmembrane</keyword>
<proteinExistence type="predicted"/>
<dbReference type="SUPFAM" id="SSF56112">
    <property type="entry name" value="Protein kinase-like (PK-like)"/>
    <property type="match status" value="1"/>
</dbReference>
<reference evidence="3 4" key="1">
    <citation type="submission" date="2015-01" db="EMBL/GenBank/DDBJ databases">
        <title>The Genome Sequence of Exophiala spinifera CBS89968.</title>
        <authorList>
            <consortium name="The Broad Institute Genomics Platform"/>
            <person name="Cuomo C."/>
            <person name="de Hoog S."/>
            <person name="Gorbushina A."/>
            <person name="Stielow B."/>
            <person name="Teixiera M."/>
            <person name="Abouelleil A."/>
            <person name="Chapman S.B."/>
            <person name="Priest M."/>
            <person name="Young S.K."/>
            <person name="Wortman J."/>
            <person name="Nusbaum C."/>
            <person name="Birren B."/>
        </authorList>
    </citation>
    <scope>NUCLEOTIDE SEQUENCE [LARGE SCALE GENOMIC DNA]</scope>
    <source>
        <strain evidence="3 4">CBS 89968</strain>
    </source>
</reference>
<dbReference type="GO" id="GO:0005524">
    <property type="term" value="F:ATP binding"/>
    <property type="evidence" value="ECO:0007669"/>
    <property type="project" value="InterPro"/>
</dbReference>
<dbReference type="PANTHER" id="PTHR44167:SF24">
    <property type="entry name" value="SERINE_THREONINE-PROTEIN KINASE CHK2"/>
    <property type="match status" value="1"/>
</dbReference>
<sequence length="284" mass="32626">MSNNLSGFSVGIKLSGSEAAKVYHSKTDTRYFERERDVYERLGQHPYIARLLRIQGQTIYLERGTCLRQVLRTQDLPIEKKREWIAELACGLEYIHSRNVIHADVNATNAIICKDETNEEHVKWIDFGGSGIDDSEPLAIYDLYNYRTPEPPLPEISIETDIFAFGCTIYEIETGSPPFFNETKEMDPGYVSDYVEERYKQGLFPSTENLRFDSIIKGCWHGRYGSMRDLRNELDLTGARRSPAVGFSGLLLGALFVWRVLRRKVVGVWKFLFSRWLPFTICGG</sequence>
<dbReference type="EMBL" id="KN847496">
    <property type="protein sequence ID" value="KIW14111.1"/>
    <property type="molecule type" value="Genomic_DNA"/>
</dbReference>
<dbReference type="GeneID" id="27333975"/>
<organism evidence="3 4">
    <name type="scientific">Exophiala spinifera</name>
    <dbReference type="NCBI Taxonomy" id="91928"/>
    <lineage>
        <taxon>Eukaryota</taxon>
        <taxon>Fungi</taxon>
        <taxon>Dikarya</taxon>
        <taxon>Ascomycota</taxon>
        <taxon>Pezizomycotina</taxon>
        <taxon>Eurotiomycetes</taxon>
        <taxon>Chaetothyriomycetidae</taxon>
        <taxon>Chaetothyriales</taxon>
        <taxon>Herpotrichiellaceae</taxon>
        <taxon>Exophiala</taxon>
    </lineage>
</organism>
<dbReference type="STRING" id="91928.A0A0D1YGJ1"/>
<dbReference type="Gene3D" id="1.10.510.10">
    <property type="entry name" value="Transferase(Phosphotransferase) domain 1"/>
    <property type="match status" value="1"/>
</dbReference>
<dbReference type="RefSeq" id="XP_016234327.1">
    <property type="nucleotide sequence ID" value="XM_016381225.1"/>
</dbReference>
<dbReference type="AlphaFoldDB" id="A0A0D1YGJ1"/>
<protein>
    <recommendedName>
        <fullName evidence="2">Protein kinase domain-containing protein</fullName>
    </recommendedName>
</protein>
<keyword evidence="1" id="KW-0472">Membrane</keyword>
<evidence type="ECO:0000313" key="3">
    <source>
        <dbReference type="EMBL" id="KIW14111.1"/>
    </source>
</evidence>
<feature type="domain" description="Protein kinase" evidence="2">
    <location>
        <begin position="1"/>
        <end position="245"/>
    </location>
</feature>
<dbReference type="PROSITE" id="PS50011">
    <property type="entry name" value="PROTEIN_KINASE_DOM"/>
    <property type="match status" value="1"/>
</dbReference>
<dbReference type="OrthoDB" id="4119972at2759"/>
<keyword evidence="1" id="KW-1133">Transmembrane helix</keyword>
<dbReference type="PANTHER" id="PTHR44167">
    <property type="entry name" value="OVARIAN-SPECIFIC SERINE/THREONINE-PROTEIN KINASE LOK-RELATED"/>
    <property type="match status" value="1"/>
</dbReference>
<dbReference type="GO" id="GO:0044773">
    <property type="term" value="P:mitotic DNA damage checkpoint signaling"/>
    <property type="evidence" value="ECO:0007669"/>
    <property type="project" value="TreeGrafter"/>
</dbReference>
<dbReference type="Proteomes" id="UP000053328">
    <property type="component" value="Unassembled WGS sequence"/>
</dbReference>
<dbReference type="GO" id="GO:0004674">
    <property type="term" value="F:protein serine/threonine kinase activity"/>
    <property type="evidence" value="ECO:0007669"/>
    <property type="project" value="TreeGrafter"/>
</dbReference>